<evidence type="ECO:0000256" key="2">
    <source>
        <dbReference type="ARBA" id="ARBA00022737"/>
    </source>
</evidence>
<dbReference type="EMBL" id="CP084166">
    <property type="protein sequence ID" value="UJG39683.1"/>
    <property type="molecule type" value="Genomic_DNA"/>
</dbReference>
<evidence type="ECO:0008006" key="4">
    <source>
        <dbReference type="Google" id="ProtNLM"/>
    </source>
</evidence>
<dbReference type="Pfam" id="PF00400">
    <property type="entry name" value="WD40"/>
    <property type="match status" value="1"/>
</dbReference>
<keyword evidence="2" id="KW-0677">Repeat</keyword>
<dbReference type="InterPro" id="IPR001680">
    <property type="entry name" value="WD40_rpt"/>
</dbReference>
<dbReference type="InterPro" id="IPR036322">
    <property type="entry name" value="WD40_repeat_dom_sf"/>
</dbReference>
<accession>A0A9Y1BID0</accession>
<dbReference type="PANTHER" id="PTHR22847">
    <property type="entry name" value="WD40 REPEAT PROTEIN"/>
    <property type="match status" value="1"/>
</dbReference>
<gene>
    <name evidence="3" type="ORF">K9W45_07380</name>
</gene>
<dbReference type="SMART" id="SM00320">
    <property type="entry name" value="WD40"/>
    <property type="match status" value="7"/>
</dbReference>
<dbReference type="Proteomes" id="UP001201020">
    <property type="component" value="Chromosome"/>
</dbReference>
<dbReference type="GO" id="GO:0042393">
    <property type="term" value="F:histone binding"/>
    <property type="evidence" value="ECO:0007669"/>
    <property type="project" value="TreeGrafter"/>
</dbReference>
<sequence length="526" mass="60329">MSNSSTFQIVIPQSGHHEPITVIKEINRLIFTGDASGKICIWNTSFDSELGFIKAHSSSITDIEWFPFSPSIITSSQGLDIRLWSWDNFSLLQSQQVHGSVVINIDFLGDYIITGGRDRLLKKWSFSEGKFHLVKQVKIPYLEEFFVFDDKILISCSDGSISIYDSDFNPLSYLTLKRNKLVSAIRKSGKYLSTYKKDPYTVIGHLEGVRGLSVTCFTFDEKFLYLGHFYGIITVWKKKDFKLSHIFVSHDKNITSIHIFKGKVVTIALDSKVAVFDIAKEKHHSYELPYRPLCLIQLKNENFVIGFDNGLIGVYDSNFNEIKKRVPVQNINCCSISPEFILIGTNNGYVKRYTIPNLEEIAHFHINSSILGIFYYDSMIAIIDSDSNLRIYEANLAFSEIKQLLIPLRKEELTLQGYNRYIVLSPNLIFDFEKMEIMKGEVSSSTKKKYSESIVYSFSFETGNIILNIDENKLNMFLEKGDYSVYPEGILRSLKKLIHNVSSPLRQIGESTWINIDILEQARKLR</sequence>
<dbReference type="PANTHER" id="PTHR22847:SF637">
    <property type="entry name" value="WD REPEAT DOMAIN 5B"/>
    <property type="match status" value="1"/>
</dbReference>
<protein>
    <recommendedName>
        <fullName evidence="4">Anaphase-promoting complex subunit 4 WD40 domain-containing protein</fullName>
    </recommendedName>
</protein>
<organism evidence="3">
    <name type="scientific">Candidatus Heimdallarchaeum aukensis</name>
    <dbReference type="NCBI Taxonomy" id="2876573"/>
    <lineage>
        <taxon>Archaea</taxon>
        <taxon>Promethearchaeati</taxon>
        <taxon>Candidatus Heimdallarchaeota</taxon>
        <taxon>Candidatus Heimdallarchaeia (ex Rinke et al. 2021) (nom. nud.)</taxon>
        <taxon>Candidatus Heimdallarchaeales</taxon>
        <taxon>Candidatus Heimdallarchaeaceae</taxon>
        <taxon>Candidatus Heimdallarchaeum</taxon>
    </lineage>
</organism>
<dbReference type="SUPFAM" id="SSF50978">
    <property type="entry name" value="WD40 repeat-like"/>
    <property type="match status" value="1"/>
</dbReference>
<evidence type="ECO:0000313" key="3">
    <source>
        <dbReference type="EMBL" id="UJG39683.1"/>
    </source>
</evidence>
<name>A0A9Y1BID0_9ARCH</name>
<evidence type="ECO:0000256" key="1">
    <source>
        <dbReference type="ARBA" id="ARBA00022574"/>
    </source>
</evidence>
<dbReference type="PROSITE" id="PS50082">
    <property type="entry name" value="WD_REPEATS_2"/>
    <property type="match status" value="1"/>
</dbReference>
<dbReference type="InterPro" id="IPR015943">
    <property type="entry name" value="WD40/YVTN_repeat-like_dom_sf"/>
</dbReference>
<dbReference type="Gene3D" id="2.130.10.10">
    <property type="entry name" value="YVTN repeat-like/Quinoprotein amine dehydrogenase"/>
    <property type="match status" value="2"/>
</dbReference>
<dbReference type="AlphaFoldDB" id="A0A9Y1BID0"/>
<reference evidence="3" key="1">
    <citation type="journal article" date="2022" name="Nat. Microbiol.">
        <title>Unique mobile elements and scalable gene flow at the prokaryote-eukaryote boundary revealed by circularized Asgard archaea genomes.</title>
        <authorList>
            <person name="Wu F."/>
            <person name="Speth D.R."/>
            <person name="Philosof A."/>
            <person name="Cremiere A."/>
            <person name="Narayanan A."/>
            <person name="Barco R.A."/>
            <person name="Connon S.A."/>
            <person name="Amend J.P."/>
            <person name="Antoshechkin I.A."/>
            <person name="Orphan V.J."/>
        </authorList>
    </citation>
    <scope>NUCLEOTIDE SEQUENCE</scope>
    <source>
        <strain evidence="3">PM71</strain>
    </source>
</reference>
<keyword evidence="1" id="KW-0853">WD repeat</keyword>
<proteinExistence type="predicted"/>